<dbReference type="SUPFAM" id="SSF53098">
    <property type="entry name" value="Ribonuclease H-like"/>
    <property type="match status" value="1"/>
</dbReference>
<feature type="coiled-coil region" evidence="1">
    <location>
        <begin position="209"/>
        <end position="236"/>
    </location>
</feature>
<feature type="domain" description="RNase H type-1" evidence="3">
    <location>
        <begin position="33"/>
        <end position="188"/>
    </location>
</feature>
<evidence type="ECO:0000313" key="5">
    <source>
        <dbReference type="Proteomes" id="UP001629113"/>
    </source>
</evidence>
<dbReference type="Proteomes" id="UP001629113">
    <property type="component" value="Unassembled WGS sequence"/>
</dbReference>
<name>A0ABR4PGZ9_9HELO</name>
<gene>
    <name evidence="4" type="ORF">PVAG01_06442</name>
</gene>
<feature type="compositionally biased region" description="Basic and acidic residues" evidence="2">
    <location>
        <begin position="349"/>
        <end position="362"/>
    </location>
</feature>
<evidence type="ECO:0000259" key="3">
    <source>
        <dbReference type="PROSITE" id="PS50879"/>
    </source>
</evidence>
<evidence type="ECO:0000313" key="4">
    <source>
        <dbReference type="EMBL" id="KAL3422286.1"/>
    </source>
</evidence>
<reference evidence="4 5" key="1">
    <citation type="submission" date="2024-06" db="EMBL/GenBank/DDBJ databases">
        <title>Complete genome of Phlyctema vagabunda strain 19-DSS-EL-015.</title>
        <authorList>
            <person name="Fiorenzani C."/>
        </authorList>
    </citation>
    <scope>NUCLEOTIDE SEQUENCE [LARGE SCALE GENOMIC DNA]</scope>
    <source>
        <strain evidence="4 5">19-DSS-EL-015</strain>
    </source>
</reference>
<evidence type="ECO:0000256" key="1">
    <source>
        <dbReference type="SAM" id="Coils"/>
    </source>
</evidence>
<feature type="compositionally biased region" description="Basic and acidic residues" evidence="2">
    <location>
        <begin position="308"/>
        <end position="339"/>
    </location>
</feature>
<feature type="compositionally biased region" description="Basic and acidic residues" evidence="2">
    <location>
        <begin position="375"/>
        <end position="414"/>
    </location>
</feature>
<proteinExistence type="predicted"/>
<protein>
    <recommendedName>
        <fullName evidence="3">RNase H type-1 domain-containing protein</fullName>
    </recommendedName>
</protein>
<dbReference type="InterPro" id="IPR036397">
    <property type="entry name" value="RNaseH_sf"/>
</dbReference>
<dbReference type="EMBL" id="JBFCZG010000005">
    <property type="protein sequence ID" value="KAL3422286.1"/>
    <property type="molecule type" value="Genomic_DNA"/>
</dbReference>
<organism evidence="4 5">
    <name type="scientific">Phlyctema vagabunda</name>
    <dbReference type="NCBI Taxonomy" id="108571"/>
    <lineage>
        <taxon>Eukaryota</taxon>
        <taxon>Fungi</taxon>
        <taxon>Dikarya</taxon>
        <taxon>Ascomycota</taxon>
        <taxon>Pezizomycotina</taxon>
        <taxon>Leotiomycetes</taxon>
        <taxon>Helotiales</taxon>
        <taxon>Dermateaceae</taxon>
        <taxon>Phlyctema</taxon>
    </lineage>
</organism>
<comment type="caution">
    <text evidence="4">The sequence shown here is derived from an EMBL/GenBank/DDBJ whole genome shotgun (WGS) entry which is preliminary data.</text>
</comment>
<evidence type="ECO:0000256" key="2">
    <source>
        <dbReference type="SAM" id="MobiDB-lite"/>
    </source>
</evidence>
<keyword evidence="5" id="KW-1185">Reference proteome</keyword>
<feature type="region of interest" description="Disordered" evidence="2">
    <location>
        <begin position="307"/>
        <end position="436"/>
    </location>
</feature>
<dbReference type="PROSITE" id="PS50879">
    <property type="entry name" value="RNASE_H_1"/>
    <property type="match status" value="1"/>
</dbReference>
<dbReference type="Gene3D" id="3.30.420.10">
    <property type="entry name" value="Ribonuclease H-like superfamily/Ribonuclease H"/>
    <property type="match status" value="1"/>
</dbReference>
<dbReference type="InterPro" id="IPR012337">
    <property type="entry name" value="RNaseH-like_sf"/>
</dbReference>
<keyword evidence="1" id="KW-0175">Coiled coil</keyword>
<dbReference type="Pfam" id="PF00075">
    <property type="entry name" value="RNase_H"/>
    <property type="match status" value="1"/>
</dbReference>
<accession>A0ABR4PGZ9</accession>
<dbReference type="InterPro" id="IPR002156">
    <property type="entry name" value="RNaseH_domain"/>
</dbReference>
<sequence>MSRQATLLFDYERHGWDVIETTAFPIVRRLSSDPESIVVSVHGACRRNGGLNPRGGYGVFFGESSTLNRNGRCEVISRQTNQYAELYATMLALEAIYQLIAEGEVVRHIVIRNNSENLTRAFTQRVELWGRRKWRTKTGKKVANVRGIQSIMRKIRRLEAMCDAQVSFAFVGLEYNRRAAELSTDALGNVVQGVVTPEHGVFHAQELAQDQFELEKAELERRIEIQQVELRLAKLKYMDDLREVEVMDDLQHHRREQQAKADSRVTSNRKHDQFQYFEHPQFTEQRHAPPPVYVAQDQYAELQQLETIHQKPEPPREPRADRQASHRQPEPPRGPKADRQPSQTQSQHYQEERQRWDHRYSDAYRPQYSSQEGNGRYDKYRPQYTSREDTSRPREEVQQPEQHHYQPEEYHQPREYNQSQAYYQPEEHRQEVMPSQNEAVFQQAVWTDSNSGW</sequence>